<name>A0AA49JBG6_9BACT</name>
<dbReference type="InterPro" id="IPR023614">
    <property type="entry name" value="Porin_dom_sf"/>
</dbReference>
<sequence>MRTILLYWLMFTVLGVAKGQEAPRKSKGTFSGEWRTYYLSTHNKGPLKDFYALATGGKLKYVHSWGGHIKLGGALYTSYNAGLQDLTVPDAVTGKGSRYEVGLFDVQDVTSRLIVIPGELFFQYLSQKHELTLGRMKIATPLINPADGRMIPTLEQGLWYHYKPGKKYQVQLGFINAIAPRSTDGFFGIGESIGKYPVGRSHDGSASQYAGNTKSDFVLVTNLNMAPAKTFKLAIWDYYVDQVFHTLYLKPTLTFPQKTGEIALEWLHQDRLGNGGNDADSLRYFSDAHANVLGAQVSVNLNKTKLSLGYNHILNEGRFLFPREWGREPLFSFQKRERSEGAAGNHAVLLTYERTFAWQKNQLQTITSLGHHWKPAVLDPASNKYGLPDYTHINLDFYYHAEKVPKLKPELLLTYKIGNGDFPENPNFVINKIDMFQVNFILNYNF</sequence>
<dbReference type="AlphaFoldDB" id="A0AA49JBG6"/>
<dbReference type="EMBL" id="CP120682">
    <property type="protein sequence ID" value="WKN34583.1"/>
    <property type="molecule type" value="Genomic_DNA"/>
</dbReference>
<organism evidence="1">
    <name type="scientific">Roseihalotalea indica</name>
    <dbReference type="NCBI Taxonomy" id="2867963"/>
    <lineage>
        <taxon>Bacteria</taxon>
        <taxon>Pseudomonadati</taxon>
        <taxon>Bacteroidota</taxon>
        <taxon>Cytophagia</taxon>
        <taxon>Cytophagales</taxon>
        <taxon>Catalimonadaceae</taxon>
        <taxon>Roseihalotalea</taxon>
    </lineage>
</organism>
<evidence type="ECO:0000313" key="1">
    <source>
        <dbReference type="EMBL" id="WKN34583.1"/>
    </source>
</evidence>
<accession>A0AA49JBG6</accession>
<protein>
    <recommendedName>
        <fullName evidence="2">Outer membrane porin, OprD family</fullName>
    </recommendedName>
</protein>
<reference evidence="1" key="1">
    <citation type="journal article" date="2023" name="Comput. Struct. Biotechnol. J.">
        <title>Discovery of a novel marine Bacteroidetes with a rich repertoire of carbohydrate-active enzymes.</title>
        <authorList>
            <person name="Chen B."/>
            <person name="Liu G."/>
            <person name="Chen Q."/>
            <person name="Wang H."/>
            <person name="Liu L."/>
            <person name="Tang K."/>
        </authorList>
    </citation>
    <scope>NUCLEOTIDE SEQUENCE</scope>
    <source>
        <strain evidence="1">TK19036</strain>
    </source>
</reference>
<gene>
    <name evidence="1" type="ORF">K4G66_19605</name>
</gene>
<dbReference type="Gene3D" id="2.40.160.10">
    <property type="entry name" value="Porin"/>
    <property type="match status" value="1"/>
</dbReference>
<proteinExistence type="predicted"/>
<evidence type="ECO:0008006" key="2">
    <source>
        <dbReference type="Google" id="ProtNLM"/>
    </source>
</evidence>
<reference evidence="1" key="2">
    <citation type="journal article" date="2024" name="Antonie Van Leeuwenhoek">
        <title>Roseihalotalea indica gen. nov., sp. nov., a halophilic Bacteroidetes from mesopelagic Southwest Indian Ocean with higher carbohydrate metabolic potential.</title>
        <authorList>
            <person name="Chen B."/>
            <person name="Zhang M."/>
            <person name="Lin D."/>
            <person name="Ye J."/>
            <person name="Tang K."/>
        </authorList>
    </citation>
    <scope>NUCLEOTIDE SEQUENCE</scope>
    <source>
        <strain evidence="1">TK19036</strain>
    </source>
</reference>